<evidence type="ECO:0000256" key="2">
    <source>
        <dbReference type="SAM" id="MobiDB-lite"/>
    </source>
</evidence>
<protein>
    <recommendedName>
        <fullName evidence="6">RlpA-like protein double-psi beta-barrel domain-containing protein</fullName>
    </recommendedName>
</protein>
<evidence type="ECO:0000256" key="1">
    <source>
        <dbReference type="ARBA" id="ARBA00022729"/>
    </source>
</evidence>
<feature type="signal peptide" evidence="3">
    <location>
        <begin position="1"/>
        <end position="26"/>
    </location>
</feature>
<dbReference type="OrthoDB" id="406505at2759"/>
<dbReference type="SUPFAM" id="SSF50685">
    <property type="entry name" value="Barwin-like endoglucanases"/>
    <property type="match status" value="1"/>
</dbReference>
<dbReference type="AlphaFoldDB" id="A0A1C7MIG3"/>
<evidence type="ECO:0000313" key="5">
    <source>
        <dbReference type="Proteomes" id="UP000092993"/>
    </source>
</evidence>
<keyword evidence="1 3" id="KW-0732">Signal</keyword>
<dbReference type="CDD" id="cd22191">
    <property type="entry name" value="DPBB_RlpA_EXP_N-like"/>
    <property type="match status" value="1"/>
</dbReference>
<dbReference type="STRING" id="5627.A0A1C7MIG3"/>
<comment type="caution">
    <text evidence="4">The sequence shown here is derived from an EMBL/GenBank/DDBJ whole genome shotgun (WGS) entry which is preliminary data.</text>
</comment>
<gene>
    <name evidence="4" type="ORF">A0H81_04002</name>
</gene>
<dbReference type="PANTHER" id="PTHR31836">
    <property type="match status" value="1"/>
</dbReference>
<dbReference type="PANTHER" id="PTHR31836:SF22">
    <property type="entry name" value="RLPA-LIKE PROTEIN DOUBLE-PSI BETA-BARREL DOMAIN-CONTAINING PROTEIN"/>
    <property type="match status" value="1"/>
</dbReference>
<keyword evidence="5" id="KW-1185">Reference proteome</keyword>
<sequence>MARVTLISTLLLTVLSLVPFLTTATAADISAFQAALERRYTTAHSLGDTYQFDPRDGWQTVNVSNLQYKYNHLDDSLDTADSSHGGHLSTRTNNKSKSKPKSKAKPYAKTQSNAKPHANAKTQSDAKVSNSASSKALNVIGSSFKSIINSIKAIGASEPVTITWYTGHDLLNPSCWDNPSWAPTDNSFACALTLEGWTNKPKCFGFLELCNTPKKCVFVRVVDSCAGCAKGSKHVDLTQAAFKQLADLRTGLLTVQMRAATQPNGGWLKELWGPEVN</sequence>
<dbReference type="Proteomes" id="UP000092993">
    <property type="component" value="Unassembled WGS sequence"/>
</dbReference>
<evidence type="ECO:0000313" key="4">
    <source>
        <dbReference type="EMBL" id="OBZ76632.1"/>
    </source>
</evidence>
<dbReference type="InterPro" id="IPR036908">
    <property type="entry name" value="RlpA-like_sf"/>
</dbReference>
<accession>A0A1C7MIG3</accession>
<dbReference type="EMBL" id="LUGG01000003">
    <property type="protein sequence ID" value="OBZ76632.1"/>
    <property type="molecule type" value="Genomic_DNA"/>
</dbReference>
<dbReference type="OMA" id="CAKGSKH"/>
<evidence type="ECO:0008006" key="6">
    <source>
        <dbReference type="Google" id="ProtNLM"/>
    </source>
</evidence>
<feature type="region of interest" description="Disordered" evidence="2">
    <location>
        <begin position="79"/>
        <end position="128"/>
    </location>
</feature>
<dbReference type="InterPro" id="IPR051477">
    <property type="entry name" value="Expansin_CellWall"/>
</dbReference>
<feature type="chain" id="PRO_5008889147" description="RlpA-like protein double-psi beta-barrel domain-containing protein" evidence="3">
    <location>
        <begin position="27"/>
        <end position="277"/>
    </location>
</feature>
<feature type="compositionally biased region" description="Basic residues" evidence="2">
    <location>
        <begin position="94"/>
        <end position="106"/>
    </location>
</feature>
<name>A0A1C7MIG3_GRIFR</name>
<organism evidence="4 5">
    <name type="scientific">Grifola frondosa</name>
    <name type="common">Maitake</name>
    <name type="synonym">Polyporus frondosus</name>
    <dbReference type="NCBI Taxonomy" id="5627"/>
    <lineage>
        <taxon>Eukaryota</taxon>
        <taxon>Fungi</taxon>
        <taxon>Dikarya</taxon>
        <taxon>Basidiomycota</taxon>
        <taxon>Agaricomycotina</taxon>
        <taxon>Agaricomycetes</taxon>
        <taxon>Polyporales</taxon>
        <taxon>Grifolaceae</taxon>
        <taxon>Grifola</taxon>
    </lineage>
</organism>
<reference evidence="4 5" key="1">
    <citation type="submission" date="2016-03" db="EMBL/GenBank/DDBJ databases">
        <title>Whole genome sequencing of Grifola frondosa 9006-11.</title>
        <authorList>
            <person name="Min B."/>
            <person name="Park H."/>
            <person name="Kim J.-G."/>
            <person name="Cho H."/>
            <person name="Oh Y.-L."/>
            <person name="Kong W.-S."/>
            <person name="Choi I.-G."/>
        </authorList>
    </citation>
    <scope>NUCLEOTIDE SEQUENCE [LARGE SCALE GENOMIC DNA]</scope>
    <source>
        <strain evidence="4 5">9006-11</strain>
    </source>
</reference>
<evidence type="ECO:0000256" key="3">
    <source>
        <dbReference type="SAM" id="SignalP"/>
    </source>
</evidence>
<proteinExistence type="predicted"/>
<feature type="compositionally biased region" description="Polar residues" evidence="2">
    <location>
        <begin position="110"/>
        <end position="128"/>
    </location>
</feature>
<dbReference type="Gene3D" id="2.40.40.10">
    <property type="entry name" value="RlpA-like domain"/>
    <property type="match status" value="1"/>
</dbReference>